<name>A0AAD2PUI5_9STRA</name>
<evidence type="ECO:0000313" key="2">
    <source>
        <dbReference type="EMBL" id="CAJ1950600.1"/>
    </source>
</evidence>
<feature type="region of interest" description="Disordered" evidence="1">
    <location>
        <begin position="137"/>
        <end position="160"/>
    </location>
</feature>
<evidence type="ECO:0000313" key="3">
    <source>
        <dbReference type="Proteomes" id="UP001295423"/>
    </source>
</evidence>
<sequence length="175" mass="18939">MIRQLSLATARNTFLRAAPRRFFSSDYSGYYHIEVSNAHNPSLTQLTVTGPDVDGILASMTVALAVQGCSLVELYASKNEDCSISRSTGTESNNIKDVFLVVDRTTGQQFQDDQLRPLGASLLESLKTPINTLSMTGAKDSVESMEQKLDGSTEATDARDQITVLPSTETVSKAV</sequence>
<keyword evidence="3" id="KW-1185">Reference proteome</keyword>
<dbReference type="AlphaFoldDB" id="A0AAD2PUI5"/>
<comment type="caution">
    <text evidence="2">The sequence shown here is derived from an EMBL/GenBank/DDBJ whole genome shotgun (WGS) entry which is preliminary data.</text>
</comment>
<dbReference type="Proteomes" id="UP001295423">
    <property type="component" value="Unassembled WGS sequence"/>
</dbReference>
<accession>A0AAD2PUI5</accession>
<evidence type="ECO:0000256" key="1">
    <source>
        <dbReference type="SAM" id="MobiDB-lite"/>
    </source>
</evidence>
<protein>
    <recommendedName>
        <fullName evidence="4">ACT domain-containing protein</fullName>
    </recommendedName>
</protein>
<proteinExistence type="predicted"/>
<dbReference type="EMBL" id="CAKOGP040001770">
    <property type="protein sequence ID" value="CAJ1950600.1"/>
    <property type="molecule type" value="Genomic_DNA"/>
</dbReference>
<reference evidence="2" key="1">
    <citation type="submission" date="2023-08" db="EMBL/GenBank/DDBJ databases">
        <authorList>
            <person name="Audoor S."/>
            <person name="Bilcke G."/>
        </authorList>
    </citation>
    <scope>NUCLEOTIDE SEQUENCE</scope>
</reference>
<feature type="compositionally biased region" description="Basic and acidic residues" evidence="1">
    <location>
        <begin position="140"/>
        <end position="160"/>
    </location>
</feature>
<evidence type="ECO:0008006" key="4">
    <source>
        <dbReference type="Google" id="ProtNLM"/>
    </source>
</evidence>
<organism evidence="2 3">
    <name type="scientific">Cylindrotheca closterium</name>
    <dbReference type="NCBI Taxonomy" id="2856"/>
    <lineage>
        <taxon>Eukaryota</taxon>
        <taxon>Sar</taxon>
        <taxon>Stramenopiles</taxon>
        <taxon>Ochrophyta</taxon>
        <taxon>Bacillariophyta</taxon>
        <taxon>Bacillariophyceae</taxon>
        <taxon>Bacillariophycidae</taxon>
        <taxon>Bacillariales</taxon>
        <taxon>Bacillariaceae</taxon>
        <taxon>Cylindrotheca</taxon>
    </lineage>
</organism>
<gene>
    <name evidence="2" type="ORF">CYCCA115_LOCUS12663</name>
</gene>